<dbReference type="PANTHER" id="PTHR30349:SF64">
    <property type="entry name" value="PROPHAGE INTEGRASE INTD-RELATED"/>
    <property type="match status" value="1"/>
</dbReference>
<name>A0A2T0Q739_9ACTN</name>
<evidence type="ECO:0000313" key="5">
    <source>
        <dbReference type="Proteomes" id="UP000237846"/>
    </source>
</evidence>
<keyword evidence="5" id="KW-1185">Reference proteome</keyword>
<dbReference type="GO" id="GO:0003677">
    <property type="term" value="F:DNA binding"/>
    <property type="evidence" value="ECO:0007669"/>
    <property type="project" value="InterPro"/>
</dbReference>
<dbReference type="InterPro" id="IPR050090">
    <property type="entry name" value="Tyrosine_recombinase_XerCD"/>
</dbReference>
<evidence type="ECO:0000313" key="4">
    <source>
        <dbReference type="EMBL" id="PRX99650.1"/>
    </source>
</evidence>
<gene>
    <name evidence="4" type="ORF">CLV72_103255</name>
</gene>
<accession>A0A2T0Q739</accession>
<keyword evidence="1" id="KW-0233">DNA recombination</keyword>
<dbReference type="PROSITE" id="PS51898">
    <property type="entry name" value="TYR_RECOMBINASE"/>
    <property type="match status" value="1"/>
</dbReference>
<dbReference type="Proteomes" id="UP000237846">
    <property type="component" value="Unassembled WGS sequence"/>
</dbReference>
<dbReference type="AlphaFoldDB" id="A0A2T0Q739"/>
<evidence type="ECO:0000259" key="3">
    <source>
        <dbReference type="PROSITE" id="PS51898"/>
    </source>
</evidence>
<dbReference type="GO" id="GO:0006310">
    <property type="term" value="P:DNA recombination"/>
    <property type="evidence" value="ECO:0007669"/>
    <property type="project" value="UniProtKB-KW"/>
</dbReference>
<protein>
    <submittedName>
        <fullName evidence="4">Phage integrase family protein</fullName>
    </submittedName>
</protein>
<dbReference type="SUPFAM" id="SSF56349">
    <property type="entry name" value="DNA breaking-rejoining enzymes"/>
    <property type="match status" value="1"/>
</dbReference>
<feature type="region of interest" description="Disordered" evidence="2">
    <location>
        <begin position="309"/>
        <end position="333"/>
    </location>
</feature>
<comment type="caution">
    <text evidence="4">The sequence shown here is derived from an EMBL/GenBank/DDBJ whole genome shotgun (WGS) entry which is preliminary data.</text>
</comment>
<dbReference type="InterPro" id="IPR002104">
    <property type="entry name" value="Integrase_catalytic"/>
</dbReference>
<feature type="compositionally biased region" description="Basic and acidic residues" evidence="2">
    <location>
        <begin position="317"/>
        <end position="333"/>
    </location>
</feature>
<reference evidence="4 5" key="1">
    <citation type="submission" date="2018-03" db="EMBL/GenBank/DDBJ databases">
        <title>Genomic Encyclopedia of Archaeal and Bacterial Type Strains, Phase II (KMG-II): from individual species to whole genera.</title>
        <authorList>
            <person name="Goeker M."/>
        </authorList>
    </citation>
    <scope>NUCLEOTIDE SEQUENCE [LARGE SCALE GENOMIC DNA]</scope>
    <source>
        <strain evidence="4 5">DSM 45601</strain>
    </source>
</reference>
<dbReference type="PANTHER" id="PTHR30349">
    <property type="entry name" value="PHAGE INTEGRASE-RELATED"/>
    <property type="match status" value="1"/>
</dbReference>
<dbReference type="OrthoDB" id="3773913at2"/>
<evidence type="ECO:0000256" key="2">
    <source>
        <dbReference type="SAM" id="MobiDB-lite"/>
    </source>
</evidence>
<dbReference type="RefSeq" id="WP_106244403.1">
    <property type="nucleotide sequence ID" value="NZ_PVZC01000003.1"/>
</dbReference>
<dbReference type="InterPro" id="IPR013762">
    <property type="entry name" value="Integrase-like_cat_sf"/>
</dbReference>
<dbReference type="Gene3D" id="1.10.443.10">
    <property type="entry name" value="Intergrase catalytic core"/>
    <property type="match status" value="1"/>
</dbReference>
<organism evidence="4 5">
    <name type="scientific">Allonocardiopsis opalescens</name>
    <dbReference type="NCBI Taxonomy" id="1144618"/>
    <lineage>
        <taxon>Bacteria</taxon>
        <taxon>Bacillati</taxon>
        <taxon>Actinomycetota</taxon>
        <taxon>Actinomycetes</taxon>
        <taxon>Streptosporangiales</taxon>
        <taxon>Allonocardiopsis</taxon>
    </lineage>
</organism>
<evidence type="ECO:0000256" key="1">
    <source>
        <dbReference type="ARBA" id="ARBA00023172"/>
    </source>
</evidence>
<dbReference type="GO" id="GO:0015074">
    <property type="term" value="P:DNA integration"/>
    <property type="evidence" value="ECO:0007669"/>
    <property type="project" value="InterPro"/>
</dbReference>
<feature type="domain" description="Tyr recombinase" evidence="3">
    <location>
        <begin position="238"/>
        <end position="452"/>
    </location>
</feature>
<dbReference type="EMBL" id="PVZC01000003">
    <property type="protein sequence ID" value="PRX99650.1"/>
    <property type="molecule type" value="Genomic_DNA"/>
</dbReference>
<sequence>MKDTTYKVRVWQIETYTGKKGNTYSVRWIVAGKRWRETFANSTQADGFRSELVTAQRQGEAFSLVTGRPVSWQRDEDVMRWYAFMLAYADMKWPHVSPNHRRSIAEALTDATEVLVHGGSSPPSREALRAALREWAFSTRIRDKEPLPDEHAHAIRWLTNNTVFMHELTEAGSGPRLVRSVLTRISSKQDGTSAAANTANRKRMVINNAMEYAQEINVLTANPLKAVKWTRQRTAKSVNPAVVINSRQAKALLAAVGEQGERGRRLVAFFALMYYAAMRPEEIIYLRRANLVSLPDTGWGWARLTSAAPRSGSKWTDSGKSREERALKHRADGDTRSVPLHPELVAILVAHLKEFGTGFDGRLFVGPRGGDLAEWAYYEVLAEARRRAFTAEEVASPLAEDPYTLRHAAVSTWLSAGVNPAQVAEWAGHSVDVLLRVYAKCIAGQEHDAMRRIEDATKPPLPHGGGSS</sequence>
<dbReference type="InterPro" id="IPR011010">
    <property type="entry name" value="DNA_brk_join_enz"/>
</dbReference>
<proteinExistence type="predicted"/>